<evidence type="ECO:0000259" key="3">
    <source>
        <dbReference type="Pfam" id="PF17853"/>
    </source>
</evidence>
<evidence type="ECO:0000313" key="6">
    <source>
        <dbReference type="Proteomes" id="UP000326029"/>
    </source>
</evidence>
<dbReference type="InterPro" id="IPR009057">
    <property type="entry name" value="Homeodomain-like_sf"/>
</dbReference>
<dbReference type="InterPro" id="IPR025736">
    <property type="entry name" value="PucR_C-HTH_dom"/>
</dbReference>
<dbReference type="SUPFAM" id="SSF46689">
    <property type="entry name" value="Homeodomain-like"/>
    <property type="match status" value="1"/>
</dbReference>
<evidence type="ECO:0000259" key="2">
    <source>
        <dbReference type="Pfam" id="PF13556"/>
    </source>
</evidence>
<dbReference type="Proteomes" id="UP000642014">
    <property type="component" value="Unassembled WGS sequence"/>
</dbReference>
<organism evidence="4 7">
    <name type="scientific">Streptomyces cinereoruber</name>
    <dbReference type="NCBI Taxonomy" id="67260"/>
    <lineage>
        <taxon>Bacteria</taxon>
        <taxon>Bacillati</taxon>
        <taxon>Actinomycetota</taxon>
        <taxon>Actinomycetes</taxon>
        <taxon>Kitasatosporales</taxon>
        <taxon>Streptomycetaceae</taxon>
        <taxon>Streptomyces</taxon>
    </lineage>
</organism>
<dbReference type="InterPro" id="IPR042070">
    <property type="entry name" value="PucR_C-HTH_sf"/>
</dbReference>
<dbReference type="Proteomes" id="UP000326029">
    <property type="component" value="Chromosome"/>
</dbReference>
<sequence length="427" mass="46366">MCTGAASVRCDVHHYSRRVSLTPLRKPPSLRVRELIRRGAEIALDPRQDWLAELDAATLSGQAQQAVAADPVLAAGTRRTNRSNLLFWAASNVRAPGERVPANEGDAPLAIARDLVRRGLDETALDAYRVGQGVAVRVWTQIACSLTDDTDDLRELLDVSLRSISAFVDDTVAAIAARMRVERGELTRGTHAERREVVTLLLDGAPIARQRAQARLGYALDPTHTAAVVWTDDPDADLHQLDRAADALAAAAGGTPPLSVLASAATRWVWVHGRPDTDRVRAALAGLPTVRVALGSAGPGVDGFRRGHLDALATQRMLAGLSSARRLTSYDEVELVALLTRDPEHADRFVTRVLGDLAAAPTETTEAVRVFLAERCNASRAAERLFVHRNTLLRRLARADRLLPLPLASRPLDVAAALEVLHWRERD</sequence>
<evidence type="ECO:0000313" key="4">
    <source>
        <dbReference type="EMBL" id="GGR28992.1"/>
    </source>
</evidence>
<protein>
    <submittedName>
        <fullName evidence="5">PucR family transcriptional regulator</fullName>
    </submittedName>
</protein>
<feature type="domain" description="PucR C-terminal helix-turn-helix" evidence="2">
    <location>
        <begin position="366"/>
        <end position="418"/>
    </location>
</feature>
<dbReference type="Pfam" id="PF13556">
    <property type="entry name" value="HTH_30"/>
    <property type="match status" value="1"/>
</dbReference>
<feature type="domain" description="CdaR GGDEF-like" evidence="3">
    <location>
        <begin position="208"/>
        <end position="317"/>
    </location>
</feature>
<keyword evidence="6" id="KW-1185">Reference proteome</keyword>
<evidence type="ECO:0000313" key="7">
    <source>
        <dbReference type="Proteomes" id="UP000642014"/>
    </source>
</evidence>
<dbReference type="EMBL" id="CP023693">
    <property type="protein sequence ID" value="QEV32046.1"/>
    <property type="molecule type" value="Genomic_DNA"/>
</dbReference>
<dbReference type="InterPro" id="IPR051448">
    <property type="entry name" value="CdaR-like_regulators"/>
</dbReference>
<reference evidence="4 7" key="1">
    <citation type="journal article" date="2014" name="Int. J. Syst. Evol. Microbiol.">
        <title>Complete genome sequence of Corynebacterium casei LMG S-19264T (=DSM 44701T), isolated from a smear-ripened cheese.</title>
        <authorList>
            <consortium name="US DOE Joint Genome Institute (JGI-PGF)"/>
            <person name="Walter F."/>
            <person name="Albersmeier A."/>
            <person name="Kalinowski J."/>
            <person name="Ruckert C."/>
        </authorList>
    </citation>
    <scope>NUCLEOTIDE SEQUENCE [LARGE SCALE GENOMIC DNA]</scope>
    <source>
        <strain evidence="4 7">JCM 4205</strain>
    </source>
</reference>
<reference evidence="5 6" key="2">
    <citation type="submission" date="2017-09" db="EMBL/GenBank/DDBJ databases">
        <authorList>
            <person name="Lee N."/>
            <person name="Cho B.-K."/>
        </authorList>
    </citation>
    <scope>NUCLEOTIDE SEQUENCE [LARGE SCALE GENOMIC DNA]</scope>
    <source>
        <strain evidence="5 6">ATCC 19740</strain>
    </source>
</reference>
<dbReference type="EMBL" id="BMSJ01000006">
    <property type="protein sequence ID" value="GGR28992.1"/>
    <property type="molecule type" value="Genomic_DNA"/>
</dbReference>
<name>A0AAV4KII5_9ACTN</name>
<evidence type="ECO:0000313" key="5">
    <source>
        <dbReference type="EMBL" id="QEV32046.1"/>
    </source>
</evidence>
<dbReference type="AlphaFoldDB" id="A0AAV4KII5"/>
<accession>A0AAV4KII5</accession>
<dbReference type="Pfam" id="PF17853">
    <property type="entry name" value="GGDEF_2"/>
    <property type="match status" value="1"/>
</dbReference>
<evidence type="ECO:0000256" key="1">
    <source>
        <dbReference type="ARBA" id="ARBA00006754"/>
    </source>
</evidence>
<dbReference type="PANTHER" id="PTHR33744:SF1">
    <property type="entry name" value="DNA-BINDING TRANSCRIPTIONAL ACTIVATOR ADER"/>
    <property type="match status" value="1"/>
</dbReference>
<reference evidence="4" key="3">
    <citation type="submission" date="2023-08" db="EMBL/GenBank/DDBJ databases">
        <authorList>
            <person name="Sun Q."/>
            <person name="Ohkuma M."/>
        </authorList>
    </citation>
    <scope>NUCLEOTIDE SEQUENCE</scope>
    <source>
        <strain evidence="4">JCM 4205</strain>
    </source>
</reference>
<dbReference type="InterPro" id="IPR041522">
    <property type="entry name" value="CdaR_GGDEF"/>
</dbReference>
<dbReference type="Gene3D" id="1.10.10.2840">
    <property type="entry name" value="PucR C-terminal helix-turn-helix domain"/>
    <property type="match status" value="1"/>
</dbReference>
<proteinExistence type="inferred from homology"/>
<dbReference type="PANTHER" id="PTHR33744">
    <property type="entry name" value="CARBOHYDRATE DIACID REGULATOR"/>
    <property type="match status" value="1"/>
</dbReference>
<gene>
    <name evidence="5" type="ORF">CP977_07605</name>
    <name evidence="4" type="ORF">GCM10010497_34130</name>
</gene>
<comment type="similarity">
    <text evidence="1">Belongs to the CdaR family.</text>
</comment>